<evidence type="ECO:0000256" key="1">
    <source>
        <dbReference type="PROSITE-ProRule" id="PRU00047"/>
    </source>
</evidence>
<dbReference type="SMART" id="SM00343">
    <property type="entry name" value="ZnF_C2HC"/>
    <property type="match status" value="2"/>
</dbReference>
<gene>
    <name evidence="4" type="primary">LOC114344900</name>
</gene>
<dbReference type="Gene3D" id="4.10.60.10">
    <property type="entry name" value="Zinc finger, CCHC-type"/>
    <property type="match status" value="1"/>
</dbReference>
<accession>A0A6P7GPJ9</accession>
<name>A0A6P7GPJ9_DIAVI</name>
<dbReference type="InterPro" id="IPR001878">
    <property type="entry name" value="Znf_CCHC"/>
</dbReference>
<dbReference type="PROSITE" id="PS50158">
    <property type="entry name" value="ZF_CCHC"/>
    <property type="match status" value="1"/>
</dbReference>
<dbReference type="SUPFAM" id="SSF57756">
    <property type="entry name" value="Retrovirus zinc finger-like domains"/>
    <property type="match status" value="1"/>
</dbReference>
<feature type="compositionally biased region" description="Low complexity" evidence="2">
    <location>
        <begin position="143"/>
        <end position="172"/>
    </location>
</feature>
<dbReference type="GO" id="GO:0003676">
    <property type="term" value="F:nucleic acid binding"/>
    <property type="evidence" value="ECO:0007669"/>
    <property type="project" value="InterPro"/>
</dbReference>
<organism evidence="4">
    <name type="scientific">Diabrotica virgifera virgifera</name>
    <name type="common">western corn rootworm</name>
    <dbReference type="NCBI Taxonomy" id="50390"/>
    <lineage>
        <taxon>Eukaryota</taxon>
        <taxon>Metazoa</taxon>
        <taxon>Ecdysozoa</taxon>
        <taxon>Arthropoda</taxon>
        <taxon>Hexapoda</taxon>
        <taxon>Insecta</taxon>
        <taxon>Pterygota</taxon>
        <taxon>Neoptera</taxon>
        <taxon>Endopterygota</taxon>
        <taxon>Coleoptera</taxon>
        <taxon>Polyphaga</taxon>
        <taxon>Cucujiformia</taxon>
        <taxon>Chrysomeloidea</taxon>
        <taxon>Chrysomelidae</taxon>
        <taxon>Galerucinae</taxon>
        <taxon>Diabroticina</taxon>
        <taxon>Diabroticites</taxon>
        <taxon>Diabrotica</taxon>
    </lineage>
</organism>
<proteinExistence type="predicted"/>
<keyword evidence="1" id="KW-0479">Metal-binding</keyword>
<evidence type="ECO:0000313" key="4">
    <source>
        <dbReference type="RefSeq" id="XP_028151524.1"/>
    </source>
</evidence>
<dbReference type="InterPro" id="IPR036875">
    <property type="entry name" value="Znf_CCHC_sf"/>
</dbReference>
<sequence length="265" mass="30106">MIVTFEGNILPSYISINSVFFPVETYIGKVTQCYNCLRFGHISKQCRSPQAHCIKCGKIKNEDHTCQDNDVQCIHCDSKDHVSISKKCPKYEHQKKIKNVMIEQKISFIEAKNYCESSFSGLLIQNRYSTLDNIEDSFPPLPTSSKKSSPSTTTHKNQNISNNTPQSQPSSSHYNIAKKRKISPNQTQNNSPMFPFNFGPSKPLPANLKPPICQNKSDQRVLETLISNYIFNLITNIQTVDDIKTMSQDSIYHGIKTILEDITHK</sequence>
<dbReference type="InParanoid" id="A0A6P7GPJ9"/>
<protein>
    <submittedName>
        <fullName evidence="4">Uncharacterized protein LOC114344900</fullName>
    </submittedName>
</protein>
<feature type="domain" description="CCHC-type" evidence="3">
    <location>
        <begin position="33"/>
        <end position="48"/>
    </location>
</feature>
<feature type="region of interest" description="Disordered" evidence="2">
    <location>
        <begin position="135"/>
        <end position="174"/>
    </location>
</feature>
<keyword evidence="1" id="KW-0863">Zinc-finger</keyword>
<keyword evidence="1" id="KW-0862">Zinc</keyword>
<dbReference type="AlphaFoldDB" id="A0A6P7GPJ9"/>
<dbReference type="GO" id="GO:0008270">
    <property type="term" value="F:zinc ion binding"/>
    <property type="evidence" value="ECO:0007669"/>
    <property type="project" value="UniProtKB-KW"/>
</dbReference>
<evidence type="ECO:0000259" key="3">
    <source>
        <dbReference type="PROSITE" id="PS50158"/>
    </source>
</evidence>
<evidence type="ECO:0000256" key="2">
    <source>
        <dbReference type="SAM" id="MobiDB-lite"/>
    </source>
</evidence>
<dbReference type="RefSeq" id="XP_028151524.1">
    <property type="nucleotide sequence ID" value="XM_028295723.1"/>
</dbReference>
<reference evidence="4" key="1">
    <citation type="submission" date="2025-08" db="UniProtKB">
        <authorList>
            <consortium name="RefSeq"/>
        </authorList>
    </citation>
    <scope>IDENTIFICATION</scope>
    <source>
        <tissue evidence="4">Whole insect</tissue>
    </source>
</reference>